<dbReference type="AlphaFoldDB" id="A0A2K3DTM6"/>
<protein>
    <submittedName>
        <fullName evidence="1">Uncharacterized protein</fullName>
    </submittedName>
</protein>
<dbReference type="InParanoid" id="A0A2K3DTM6"/>
<dbReference type="GeneID" id="66053196"/>
<keyword evidence="2" id="KW-1185">Reference proteome</keyword>
<evidence type="ECO:0000313" key="1">
    <source>
        <dbReference type="EMBL" id="PNW83878.1"/>
    </source>
</evidence>
<name>A0A2K3DTM6_CHLRE</name>
<dbReference type="RefSeq" id="XP_042925066.1">
    <property type="nucleotide sequence ID" value="XM_043061811.1"/>
</dbReference>
<proteinExistence type="predicted"/>
<gene>
    <name evidence="1" type="ORF">CHLRE_04g217974v5</name>
</gene>
<reference evidence="1 2" key="1">
    <citation type="journal article" date="2007" name="Science">
        <title>The Chlamydomonas genome reveals the evolution of key animal and plant functions.</title>
        <authorList>
            <person name="Merchant S.S."/>
            <person name="Prochnik S.E."/>
            <person name="Vallon O."/>
            <person name="Harris E.H."/>
            <person name="Karpowicz S.J."/>
            <person name="Witman G.B."/>
            <person name="Terry A."/>
            <person name="Salamov A."/>
            <person name="Fritz-Laylin L.K."/>
            <person name="Marechal-Drouard L."/>
            <person name="Marshall W.F."/>
            <person name="Qu L.H."/>
            <person name="Nelson D.R."/>
            <person name="Sanderfoot A.A."/>
            <person name="Spalding M.H."/>
            <person name="Kapitonov V.V."/>
            <person name="Ren Q."/>
            <person name="Ferris P."/>
            <person name="Lindquist E."/>
            <person name="Shapiro H."/>
            <person name="Lucas S.M."/>
            <person name="Grimwood J."/>
            <person name="Schmutz J."/>
            <person name="Cardol P."/>
            <person name="Cerutti H."/>
            <person name="Chanfreau G."/>
            <person name="Chen C.L."/>
            <person name="Cognat V."/>
            <person name="Croft M.T."/>
            <person name="Dent R."/>
            <person name="Dutcher S."/>
            <person name="Fernandez E."/>
            <person name="Fukuzawa H."/>
            <person name="Gonzalez-Ballester D."/>
            <person name="Gonzalez-Halphen D."/>
            <person name="Hallmann A."/>
            <person name="Hanikenne M."/>
            <person name="Hippler M."/>
            <person name="Inwood W."/>
            <person name="Jabbari K."/>
            <person name="Kalanon M."/>
            <person name="Kuras R."/>
            <person name="Lefebvre P.A."/>
            <person name="Lemaire S.D."/>
            <person name="Lobanov A.V."/>
            <person name="Lohr M."/>
            <person name="Manuell A."/>
            <person name="Meier I."/>
            <person name="Mets L."/>
            <person name="Mittag M."/>
            <person name="Mittelmeier T."/>
            <person name="Moroney J.V."/>
            <person name="Moseley J."/>
            <person name="Napoli C."/>
            <person name="Nedelcu A.M."/>
            <person name="Niyogi K."/>
            <person name="Novoselov S.V."/>
            <person name="Paulsen I.T."/>
            <person name="Pazour G."/>
            <person name="Purton S."/>
            <person name="Ral J.P."/>
            <person name="Riano-Pachon D.M."/>
            <person name="Riekhof W."/>
            <person name="Rymarquis L."/>
            <person name="Schroda M."/>
            <person name="Stern D."/>
            <person name="Umen J."/>
            <person name="Willows R."/>
            <person name="Wilson N."/>
            <person name="Zimmer S.L."/>
            <person name="Allmer J."/>
            <person name="Balk J."/>
            <person name="Bisova K."/>
            <person name="Chen C.J."/>
            <person name="Elias M."/>
            <person name="Gendler K."/>
            <person name="Hauser C."/>
            <person name="Lamb M.R."/>
            <person name="Ledford H."/>
            <person name="Long J.C."/>
            <person name="Minagawa J."/>
            <person name="Page M.D."/>
            <person name="Pan J."/>
            <person name="Pootakham W."/>
            <person name="Roje S."/>
            <person name="Rose A."/>
            <person name="Stahlberg E."/>
            <person name="Terauchi A.M."/>
            <person name="Yang P."/>
            <person name="Ball S."/>
            <person name="Bowler C."/>
            <person name="Dieckmann C.L."/>
            <person name="Gladyshev V.N."/>
            <person name="Green P."/>
            <person name="Jorgensen R."/>
            <person name="Mayfield S."/>
            <person name="Mueller-Roeber B."/>
            <person name="Rajamani S."/>
            <person name="Sayre R.T."/>
            <person name="Brokstein P."/>
            <person name="Dubchak I."/>
            <person name="Goodstein D."/>
            <person name="Hornick L."/>
            <person name="Huang Y.W."/>
            <person name="Jhaveri J."/>
            <person name="Luo Y."/>
            <person name="Martinez D."/>
            <person name="Ngau W.C."/>
            <person name="Otillar B."/>
            <person name="Poliakov A."/>
            <person name="Porter A."/>
            <person name="Szajkowski L."/>
            <person name="Werner G."/>
            <person name="Zhou K."/>
            <person name="Grigoriev I.V."/>
            <person name="Rokhsar D.S."/>
            <person name="Grossman A.R."/>
        </authorList>
    </citation>
    <scope>NUCLEOTIDE SEQUENCE [LARGE SCALE GENOMIC DNA]</scope>
    <source>
        <strain evidence="2">CC-503</strain>
    </source>
</reference>
<dbReference type="Gramene" id="PNW83878">
    <property type="protein sequence ID" value="PNW83878"/>
    <property type="gene ID" value="CHLRE_04g217974v5"/>
</dbReference>
<sequence length="106" mass="10852">MAKGTAVARAARVYSGGRPWPGWVGLGGSWAGLGGSWAALGGSWAGLGGIWVGAERAWAEPGQGPGQGLGRSQIPMGYREVTILPTLTDVLPCGQPLPIVTDADRR</sequence>
<dbReference type="KEGG" id="cre:CHLRE_04g217974v5"/>
<dbReference type="Proteomes" id="UP000006906">
    <property type="component" value="Chromosome 4"/>
</dbReference>
<evidence type="ECO:0000313" key="2">
    <source>
        <dbReference type="Proteomes" id="UP000006906"/>
    </source>
</evidence>
<accession>A0A2K3DTM6</accession>
<dbReference type="EMBL" id="CM008965">
    <property type="protein sequence ID" value="PNW83878.1"/>
    <property type="molecule type" value="Genomic_DNA"/>
</dbReference>
<organism evidence="1 2">
    <name type="scientific">Chlamydomonas reinhardtii</name>
    <name type="common">Chlamydomonas smithii</name>
    <dbReference type="NCBI Taxonomy" id="3055"/>
    <lineage>
        <taxon>Eukaryota</taxon>
        <taxon>Viridiplantae</taxon>
        <taxon>Chlorophyta</taxon>
        <taxon>core chlorophytes</taxon>
        <taxon>Chlorophyceae</taxon>
        <taxon>CS clade</taxon>
        <taxon>Chlamydomonadales</taxon>
        <taxon>Chlamydomonadaceae</taxon>
        <taxon>Chlamydomonas</taxon>
    </lineage>
</organism>